<gene>
    <name evidence="3" type="ORF">WJX84_006734</name>
</gene>
<dbReference type="PANTHER" id="PTHR34554:SF2">
    <property type="entry name" value="RGS1-HXK1-INTERACTING PROTEIN 1"/>
    <property type="match status" value="1"/>
</dbReference>
<evidence type="ECO:0000256" key="1">
    <source>
        <dbReference type="SAM" id="Coils"/>
    </source>
</evidence>
<evidence type="ECO:0000256" key="2">
    <source>
        <dbReference type="SAM" id="MobiDB-lite"/>
    </source>
</evidence>
<keyword evidence="4" id="KW-1185">Reference proteome</keyword>
<accession>A0AAW1SKH5</accession>
<feature type="coiled-coil region" evidence="1">
    <location>
        <begin position="252"/>
        <end position="300"/>
    </location>
</feature>
<proteinExistence type="predicted"/>
<sequence length="356" mass="38410">MIPGRLAETAFSWPSSTVIRPDTAPRLSSSDHSMAKYTQGGAAQDQSDTAHLEAELKSRSETSPNFQQGHDDVAAPLADARAQAAQALDKARSTLGDGMQTASETYDDAASSASKTYDDAASSASSTYSTATSAIDENLNHASNILEGGMQQTADVVKMGAAWTMAITGWASDRSQAMLETGRAHIAAEREAAFDYMKGCIAAATEYPEFSYPAMGLAALIILPGPRQFFLRQTVGRFRSEEGIFRSAQNKAQQLSESLTDQSTEADKLKQRLSLAWEEYSRGQAKLKATNRELQSLAKRVSKNDAKAQVLLQDLRQLPSAQALALRAQVALSSASAQRQWTALEKDIYSLSKRGL</sequence>
<name>A0AAW1SKH5_9CHLO</name>
<evidence type="ECO:0000313" key="3">
    <source>
        <dbReference type="EMBL" id="KAK9847556.1"/>
    </source>
</evidence>
<dbReference type="Proteomes" id="UP001485043">
    <property type="component" value="Unassembled WGS sequence"/>
</dbReference>
<evidence type="ECO:0000313" key="4">
    <source>
        <dbReference type="Proteomes" id="UP001485043"/>
    </source>
</evidence>
<comment type="caution">
    <text evidence="3">The sequence shown here is derived from an EMBL/GenBank/DDBJ whole genome shotgun (WGS) entry which is preliminary data.</text>
</comment>
<feature type="region of interest" description="Disordered" evidence="2">
    <location>
        <begin position="20"/>
        <end position="71"/>
    </location>
</feature>
<dbReference type="PANTHER" id="PTHR34554">
    <property type="entry name" value="RGS1-HXK1-INTERACTING PROTEIN 1"/>
    <property type="match status" value="1"/>
</dbReference>
<protein>
    <submittedName>
        <fullName evidence="3">Uncharacterized protein</fullName>
    </submittedName>
</protein>
<reference evidence="3 4" key="1">
    <citation type="journal article" date="2024" name="Nat. Commun.">
        <title>Phylogenomics reveals the evolutionary origins of lichenization in chlorophyte algae.</title>
        <authorList>
            <person name="Puginier C."/>
            <person name="Libourel C."/>
            <person name="Otte J."/>
            <person name="Skaloud P."/>
            <person name="Haon M."/>
            <person name="Grisel S."/>
            <person name="Petersen M."/>
            <person name="Berrin J.G."/>
            <person name="Delaux P.M."/>
            <person name="Dal Grande F."/>
            <person name="Keller J."/>
        </authorList>
    </citation>
    <scope>NUCLEOTIDE SEQUENCE [LARGE SCALE GENOMIC DNA]</scope>
    <source>
        <strain evidence="3 4">SAG 2523</strain>
    </source>
</reference>
<feature type="compositionally biased region" description="Basic and acidic residues" evidence="2">
    <location>
        <begin position="48"/>
        <end position="60"/>
    </location>
</feature>
<dbReference type="InterPro" id="IPR053284">
    <property type="entry name" value="RGS1-HXK1_interactor"/>
</dbReference>
<organism evidence="3 4">
    <name type="scientific">Apatococcus fuscideae</name>
    <dbReference type="NCBI Taxonomy" id="2026836"/>
    <lineage>
        <taxon>Eukaryota</taxon>
        <taxon>Viridiplantae</taxon>
        <taxon>Chlorophyta</taxon>
        <taxon>core chlorophytes</taxon>
        <taxon>Trebouxiophyceae</taxon>
        <taxon>Chlorellales</taxon>
        <taxon>Chlorellaceae</taxon>
        <taxon>Apatococcus</taxon>
    </lineage>
</organism>
<dbReference type="EMBL" id="JALJOV010001457">
    <property type="protein sequence ID" value="KAK9847556.1"/>
    <property type="molecule type" value="Genomic_DNA"/>
</dbReference>
<dbReference type="AlphaFoldDB" id="A0AAW1SKH5"/>
<keyword evidence="1" id="KW-0175">Coiled coil</keyword>